<evidence type="ECO:0000256" key="6">
    <source>
        <dbReference type="ARBA" id="ARBA00022598"/>
    </source>
</evidence>
<organism evidence="19">
    <name type="scientific">uncultured Acidimicrobiales bacterium</name>
    <dbReference type="NCBI Taxonomy" id="310071"/>
    <lineage>
        <taxon>Bacteria</taxon>
        <taxon>Bacillati</taxon>
        <taxon>Actinomycetota</taxon>
        <taxon>Acidimicrobiia</taxon>
        <taxon>Acidimicrobiales</taxon>
        <taxon>environmental samples</taxon>
    </lineage>
</organism>
<proteinExistence type="inferred from homology"/>
<dbReference type="AlphaFoldDB" id="A0A6J4I2K5"/>
<dbReference type="InterPro" id="IPR002317">
    <property type="entry name" value="Ser-tRNA-ligase_type_1"/>
</dbReference>
<dbReference type="InterPro" id="IPR002314">
    <property type="entry name" value="aa-tRNA-synt_IIb"/>
</dbReference>
<comment type="subcellular location">
    <subcellularLocation>
        <location evidence="1">Cytoplasm</location>
    </subcellularLocation>
</comment>
<dbReference type="InterPro" id="IPR042103">
    <property type="entry name" value="SerRS_1_N_sf"/>
</dbReference>
<dbReference type="GO" id="GO:0005524">
    <property type="term" value="F:ATP binding"/>
    <property type="evidence" value="ECO:0007669"/>
    <property type="project" value="UniProtKB-KW"/>
</dbReference>
<evidence type="ECO:0000259" key="18">
    <source>
        <dbReference type="PROSITE" id="PS50862"/>
    </source>
</evidence>
<keyword evidence="10 19" id="KW-0030">Aminoacyl-tRNA synthetase</keyword>
<dbReference type="GO" id="GO:0005737">
    <property type="term" value="C:cytoplasm"/>
    <property type="evidence" value="ECO:0007669"/>
    <property type="project" value="UniProtKB-SubCell"/>
</dbReference>
<dbReference type="PANTHER" id="PTHR43697:SF1">
    <property type="entry name" value="SERINE--TRNA LIGASE"/>
    <property type="match status" value="1"/>
</dbReference>
<feature type="compositionally biased region" description="Basic and acidic residues" evidence="17">
    <location>
        <begin position="81"/>
        <end position="93"/>
    </location>
</feature>
<evidence type="ECO:0000256" key="16">
    <source>
        <dbReference type="PIRSR" id="PIRSR001529-2"/>
    </source>
</evidence>
<evidence type="ECO:0000256" key="8">
    <source>
        <dbReference type="ARBA" id="ARBA00022840"/>
    </source>
</evidence>
<evidence type="ECO:0000256" key="2">
    <source>
        <dbReference type="ARBA" id="ARBA00005045"/>
    </source>
</evidence>
<feature type="region of interest" description="Disordered" evidence="17">
    <location>
        <begin position="65"/>
        <end position="93"/>
    </location>
</feature>
<evidence type="ECO:0000256" key="15">
    <source>
        <dbReference type="PIRSR" id="PIRSR001529-1"/>
    </source>
</evidence>
<dbReference type="GO" id="GO:0004828">
    <property type="term" value="F:serine-tRNA ligase activity"/>
    <property type="evidence" value="ECO:0007669"/>
    <property type="project" value="UniProtKB-UniRule"/>
</dbReference>
<evidence type="ECO:0000256" key="13">
    <source>
        <dbReference type="ARBA" id="ARBA00048823"/>
    </source>
</evidence>
<dbReference type="InterPro" id="IPR015866">
    <property type="entry name" value="Ser-tRNA-synth_1_N"/>
</dbReference>
<evidence type="ECO:0000256" key="9">
    <source>
        <dbReference type="ARBA" id="ARBA00022917"/>
    </source>
</evidence>
<dbReference type="Pfam" id="PF02403">
    <property type="entry name" value="Seryl_tRNA_N"/>
    <property type="match status" value="1"/>
</dbReference>
<feature type="binding site" evidence="15">
    <location>
        <position position="295"/>
    </location>
    <ligand>
        <name>L-serine</name>
        <dbReference type="ChEBI" id="CHEBI:33384"/>
    </ligand>
</feature>
<evidence type="ECO:0000256" key="5">
    <source>
        <dbReference type="ARBA" id="ARBA00022490"/>
    </source>
</evidence>
<dbReference type="GO" id="GO:0006434">
    <property type="term" value="P:seryl-tRNA aminoacylation"/>
    <property type="evidence" value="ECO:0007669"/>
    <property type="project" value="UniProtKB-UniRule"/>
</dbReference>
<keyword evidence="6 19" id="KW-0436">Ligase</keyword>
<feature type="binding site" evidence="15">
    <location>
        <position position="272"/>
    </location>
    <ligand>
        <name>L-serine</name>
        <dbReference type="ChEBI" id="CHEBI:33384"/>
    </ligand>
</feature>
<keyword evidence="9" id="KW-0648">Protein biosynthesis</keyword>
<evidence type="ECO:0000256" key="1">
    <source>
        <dbReference type="ARBA" id="ARBA00004496"/>
    </source>
</evidence>
<gene>
    <name evidence="19" type="ORF">AVDCRST_MAG10-1494</name>
</gene>
<feature type="binding site" evidence="16">
    <location>
        <begin position="359"/>
        <end position="362"/>
    </location>
    <ligand>
        <name>ATP</name>
        <dbReference type="ChEBI" id="CHEBI:30616"/>
    </ligand>
</feature>
<dbReference type="EC" id="6.1.1.11" evidence="4 14"/>
<dbReference type="PROSITE" id="PS50862">
    <property type="entry name" value="AA_TRNA_LIGASE_II"/>
    <property type="match status" value="1"/>
</dbReference>
<evidence type="ECO:0000313" key="19">
    <source>
        <dbReference type="EMBL" id="CAA9238604.1"/>
    </source>
</evidence>
<feature type="binding site" evidence="16">
    <location>
        <begin position="288"/>
        <end position="291"/>
    </location>
    <ligand>
        <name>ATP</name>
        <dbReference type="ChEBI" id="CHEBI:30616"/>
    </ligand>
</feature>
<protein>
    <recommendedName>
        <fullName evidence="11 14">Serine--tRNA ligase</fullName>
        <ecNumber evidence="4 14">6.1.1.11</ecNumber>
    </recommendedName>
</protein>
<dbReference type="PIRSF" id="PIRSF001529">
    <property type="entry name" value="Ser-tRNA-synth_IIa"/>
    <property type="match status" value="1"/>
</dbReference>
<reference evidence="19" key="1">
    <citation type="submission" date="2020-02" db="EMBL/GenBank/DDBJ databases">
        <authorList>
            <person name="Meier V. D."/>
        </authorList>
    </citation>
    <scope>NUCLEOTIDE SEQUENCE</scope>
    <source>
        <strain evidence="19">AVDCRST_MAG10</strain>
    </source>
</reference>
<keyword evidence="7" id="KW-0547">Nucleotide-binding</keyword>
<comment type="catalytic activity">
    <reaction evidence="13">
        <text>tRNA(Ser) + L-serine + ATP = L-seryl-tRNA(Ser) + AMP + diphosphate + H(+)</text>
        <dbReference type="Rhea" id="RHEA:12292"/>
        <dbReference type="Rhea" id="RHEA-COMP:9669"/>
        <dbReference type="Rhea" id="RHEA-COMP:9703"/>
        <dbReference type="ChEBI" id="CHEBI:15378"/>
        <dbReference type="ChEBI" id="CHEBI:30616"/>
        <dbReference type="ChEBI" id="CHEBI:33019"/>
        <dbReference type="ChEBI" id="CHEBI:33384"/>
        <dbReference type="ChEBI" id="CHEBI:78442"/>
        <dbReference type="ChEBI" id="CHEBI:78533"/>
        <dbReference type="ChEBI" id="CHEBI:456215"/>
        <dbReference type="EC" id="6.1.1.11"/>
    </reaction>
</comment>
<comment type="similarity">
    <text evidence="3">Belongs to the class-II aminoacyl-tRNA synthetase family. Type-1 seryl-tRNA synthetase subfamily.</text>
</comment>
<feature type="binding site" evidence="15">
    <location>
        <position position="393"/>
    </location>
    <ligand>
        <name>L-serine</name>
        <dbReference type="ChEBI" id="CHEBI:33384"/>
    </ligand>
</feature>
<evidence type="ECO:0000256" key="3">
    <source>
        <dbReference type="ARBA" id="ARBA00010728"/>
    </source>
</evidence>
<name>A0A6J4I2K5_9ACTN</name>
<evidence type="ECO:0000256" key="11">
    <source>
        <dbReference type="ARBA" id="ARBA00039158"/>
    </source>
</evidence>
<evidence type="ECO:0000256" key="7">
    <source>
        <dbReference type="ARBA" id="ARBA00022741"/>
    </source>
</evidence>
<keyword evidence="5" id="KW-0963">Cytoplasm</keyword>
<dbReference type="NCBIfam" id="TIGR00414">
    <property type="entry name" value="serS"/>
    <property type="match status" value="1"/>
</dbReference>
<dbReference type="InterPro" id="IPR045864">
    <property type="entry name" value="aa-tRNA-synth_II/BPL/LPL"/>
</dbReference>
<accession>A0A6J4I2K5</accession>
<keyword evidence="8 16" id="KW-0067">ATP-binding</keyword>
<comment type="catalytic activity">
    <reaction evidence="12">
        <text>tRNA(Sec) + L-serine + ATP = L-seryl-tRNA(Sec) + AMP + diphosphate + H(+)</text>
        <dbReference type="Rhea" id="RHEA:42580"/>
        <dbReference type="Rhea" id="RHEA-COMP:9742"/>
        <dbReference type="Rhea" id="RHEA-COMP:10128"/>
        <dbReference type="ChEBI" id="CHEBI:15378"/>
        <dbReference type="ChEBI" id="CHEBI:30616"/>
        <dbReference type="ChEBI" id="CHEBI:33019"/>
        <dbReference type="ChEBI" id="CHEBI:33384"/>
        <dbReference type="ChEBI" id="CHEBI:78442"/>
        <dbReference type="ChEBI" id="CHEBI:78533"/>
        <dbReference type="ChEBI" id="CHEBI:456215"/>
        <dbReference type="EC" id="6.1.1.11"/>
    </reaction>
</comment>
<dbReference type="PRINTS" id="PR00981">
    <property type="entry name" value="TRNASYNTHSER"/>
</dbReference>
<feature type="binding site" evidence="15">
    <location>
        <position position="241"/>
    </location>
    <ligand>
        <name>L-serine</name>
        <dbReference type="ChEBI" id="CHEBI:33384"/>
    </ligand>
</feature>
<dbReference type="Pfam" id="PF00587">
    <property type="entry name" value="tRNA-synt_2b"/>
    <property type="match status" value="1"/>
</dbReference>
<evidence type="ECO:0000256" key="14">
    <source>
        <dbReference type="NCBIfam" id="TIGR00414"/>
    </source>
</evidence>
<feature type="binding site" evidence="16">
    <location>
        <begin position="272"/>
        <end position="274"/>
    </location>
    <ligand>
        <name>ATP</name>
        <dbReference type="ChEBI" id="CHEBI:30616"/>
    </ligand>
</feature>
<dbReference type="SUPFAM" id="SSF46589">
    <property type="entry name" value="tRNA-binding arm"/>
    <property type="match status" value="1"/>
</dbReference>
<evidence type="ECO:0000256" key="17">
    <source>
        <dbReference type="SAM" id="MobiDB-lite"/>
    </source>
</evidence>
<dbReference type="InterPro" id="IPR010978">
    <property type="entry name" value="tRNA-bd_arm"/>
</dbReference>
<feature type="domain" description="Aminoacyl-transfer RNA synthetases class-II family profile" evidence="18">
    <location>
        <begin position="185"/>
        <end position="420"/>
    </location>
</feature>
<sequence length="440" mass="48329">MKHATVPFMLDPRRLRTDLEAVKAGLTRRGVDLSEIDRAVDLEARERELRAVVEGMRARVRSLSKEVGQARRSGDLAAAEAKADQSRALGEEERKIDSEVTRLAGELRDVLLRTPNLPADDAPDGASEHDNVVVRTEGYDPDAYGDHQRTPHWDIGAQLGILDLERGAKLSGSMFPVFRKQGATLVRALCQLALDRNADAYEEIRPPSLVRTDTMVSTGHLPKFVDEGYHLERDDLWAIPTAEVPLTSLARDEILAEADLPMRLMAYTPCFRREAGAAGRDTRGLLRVHEFDKVEILAYATPAQAAEVHADILARAEGSLRALGLAYRVVDLCAGDLGGSAARTFDLEVYAPGCDMWLEASSVSWFSDYQARRANIRYRPAEGSGTAVVHTLNGSALAVPRVWAAVVETHRRPDGSVALPEALWPYFRGARSIPPNSAQP</sequence>
<dbReference type="PANTHER" id="PTHR43697">
    <property type="entry name" value="SERYL-TRNA SYNTHETASE"/>
    <property type="match status" value="1"/>
</dbReference>
<dbReference type="Gene3D" id="1.10.287.40">
    <property type="entry name" value="Serine-tRNA synthetase, tRNA binding domain"/>
    <property type="match status" value="1"/>
</dbReference>
<dbReference type="InterPro" id="IPR006195">
    <property type="entry name" value="aa-tRNA-synth_II"/>
</dbReference>
<dbReference type="EMBL" id="CADCTB010000098">
    <property type="protein sequence ID" value="CAA9238604.1"/>
    <property type="molecule type" value="Genomic_DNA"/>
</dbReference>
<evidence type="ECO:0000256" key="12">
    <source>
        <dbReference type="ARBA" id="ARBA00047929"/>
    </source>
</evidence>
<comment type="pathway">
    <text evidence="2">Aminoacyl-tRNA biosynthesis; selenocysteinyl-tRNA(Sec) biosynthesis; L-seryl-tRNA(Sec) from L-serine and tRNA(Sec): step 1/1.</text>
</comment>
<evidence type="ECO:0000256" key="4">
    <source>
        <dbReference type="ARBA" id="ARBA00012840"/>
    </source>
</evidence>
<evidence type="ECO:0000256" key="10">
    <source>
        <dbReference type="ARBA" id="ARBA00023146"/>
    </source>
</evidence>
<dbReference type="SUPFAM" id="SSF55681">
    <property type="entry name" value="Class II aaRS and biotin synthetases"/>
    <property type="match status" value="1"/>
</dbReference>
<dbReference type="Gene3D" id="3.30.930.10">
    <property type="entry name" value="Bira Bifunctional Protein, Domain 2"/>
    <property type="match status" value="1"/>
</dbReference>